<evidence type="ECO:0000313" key="1">
    <source>
        <dbReference type="EMBL" id="KAI8425478.1"/>
    </source>
</evidence>
<dbReference type="Proteomes" id="UP001064048">
    <property type="component" value="Chromosome 11"/>
</dbReference>
<gene>
    <name evidence="1" type="ORF">MSG28_007223</name>
</gene>
<name>A0ACC0JMW9_CHOFU</name>
<keyword evidence="2" id="KW-1185">Reference proteome</keyword>
<evidence type="ECO:0000313" key="2">
    <source>
        <dbReference type="Proteomes" id="UP001064048"/>
    </source>
</evidence>
<organism evidence="1 2">
    <name type="scientific">Choristoneura fumiferana</name>
    <name type="common">Spruce budworm moth</name>
    <name type="synonym">Archips fumiferana</name>
    <dbReference type="NCBI Taxonomy" id="7141"/>
    <lineage>
        <taxon>Eukaryota</taxon>
        <taxon>Metazoa</taxon>
        <taxon>Ecdysozoa</taxon>
        <taxon>Arthropoda</taxon>
        <taxon>Hexapoda</taxon>
        <taxon>Insecta</taxon>
        <taxon>Pterygota</taxon>
        <taxon>Neoptera</taxon>
        <taxon>Endopterygota</taxon>
        <taxon>Lepidoptera</taxon>
        <taxon>Glossata</taxon>
        <taxon>Ditrysia</taxon>
        <taxon>Tortricoidea</taxon>
        <taxon>Tortricidae</taxon>
        <taxon>Tortricinae</taxon>
        <taxon>Choristoneura</taxon>
    </lineage>
</organism>
<sequence>MGTMWRVATILVFLFGLSLGCDDNDVAAYKVTVRTLWSEETFPKDYPQYRPRAQWSQVFGQSHNTSYALFRIGETARPSVRQFAQTGKLDDLVDEGDDEPKVYDQFSAPAIGKGVGVTENMVFVNGEHSLVSLMARIIPSPDWFVGVDSINLCVDSSWVDEVTLDLDPLDAGAASGLTFTAPRWDTTPPEAVFRHKPRHPNHPASGFYYPQLRELPTIAKVEFTKVKAYSTRDINNLARRELLNKMRKKNERKGLPKMRIFPDDSFGEMTTKNSLDELKDLEEEPFGTPQPNLPENNVEVVTRAPTSSTTEAEFDSALKNMDDVVLAVAQGHRMGLGKHLPRHFRSRLHHAVNKIQPDDCLVSEWSNWTPCSATCGFGDKFRTRTVVRARQKDGRDCPPLTERKHCGDVNSCGNYQYFDWSN</sequence>
<reference evidence="1 2" key="1">
    <citation type="journal article" date="2022" name="Genome Biol. Evol.">
        <title>The Spruce Budworm Genome: Reconstructing the Evolutionary History of Antifreeze Proteins.</title>
        <authorList>
            <person name="Beliveau C."/>
            <person name="Gagne P."/>
            <person name="Picq S."/>
            <person name="Vernygora O."/>
            <person name="Keeling C.I."/>
            <person name="Pinkney K."/>
            <person name="Doucet D."/>
            <person name="Wen F."/>
            <person name="Johnston J.S."/>
            <person name="Maaroufi H."/>
            <person name="Boyle B."/>
            <person name="Laroche J."/>
            <person name="Dewar K."/>
            <person name="Juretic N."/>
            <person name="Blackburn G."/>
            <person name="Nisole A."/>
            <person name="Brunet B."/>
            <person name="Brandao M."/>
            <person name="Lumley L."/>
            <person name="Duan J."/>
            <person name="Quan G."/>
            <person name="Lucarotti C.J."/>
            <person name="Roe A.D."/>
            <person name="Sperling F.A.H."/>
            <person name="Levesque R.C."/>
            <person name="Cusson M."/>
        </authorList>
    </citation>
    <scope>NUCLEOTIDE SEQUENCE [LARGE SCALE GENOMIC DNA]</scope>
    <source>
        <strain evidence="1">Glfc:IPQL:Cfum</strain>
    </source>
</reference>
<protein>
    <submittedName>
        <fullName evidence="1">Uncharacterized protein</fullName>
    </submittedName>
</protein>
<accession>A0ACC0JMW9</accession>
<dbReference type="EMBL" id="CM046111">
    <property type="protein sequence ID" value="KAI8425478.1"/>
    <property type="molecule type" value="Genomic_DNA"/>
</dbReference>
<comment type="caution">
    <text evidence="1">The sequence shown here is derived from an EMBL/GenBank/DDBJ whole genome shotgun (WGS) entry which is preliminary data.</text>
</comment>
<proteinExistence type="predicted"/>